<accession>A0ABV7Z3U6</accession>
<evidence type="ECO:0000313" key="3">
    <source>
        <dbReference type="Proteomes" id="UP001595803"/>
    </source>
</evidence>
<dbReference type="PROSITE" id="PS51645">
    <property type="entry name" value="PHR_CRY_ALPHA_BETA"/>
    <property type="match status" value="1"/>
</dbReference>
<proteinExistence type="predicted"/>
<dbReference type="PANTHER" id="PTHR10211">
    <property type="entry name" value="DEOXYRIBODIPYRIMIDINE PHOTOLYASE"/>
    <property type="match status" value="1"/>
</dbReference>
<dbReference type="InterPro" id="IPR014729">
    <property type="entry name" value="Rossmann-like_a/b/a_fold"/>
</dbReference>
<sequence length="457" mass="51853">MIHDSRVQPLRPGEPVRKGPNAGFVLLWVQASVRTRDNHALEYAVREANRVGLPLVAVFGLTPDYPEANARHFQFLLEGLRDLRANLAARGIPLRVGLGSPPQVALDAAAQGAALVVTDVGHVRIQREWRQWLAQRLDVPLVQVESEAVIPVHTVSQRQEFAARTIRPKIHRLLPDYLVPLENHDLKRTTRDWDAGLDVGDPAALTATLPIDHSVPPGHEEGGENAALDMLEDFVTRKLETYATRRNDPTVDGSSRLSAYLHYGHLSPLSAALSAREHAGPGTDAFLEELVVRRELSFNLCTFNPAYDRYEGLPVWARATLEEHAGDRREYMYTREEFDAAQTHDPYWNAAQRQMTRTGRMHNYMRMYWGKKVLEWTPDPRTAYATLVWLNNRHEQDGRDPNSWAGLGWVLGLHDRPWQRRPVFGMVRYMNAGGLRRKFDIEKYARQWGPDAVAQSG</sequence>
<dbReference type="EMBL" id="JBHRZG010000004">
    <property type="protein sequence ID" value="MFC3832086.1"/>
    <property type="molecule type" value="Genomic_DNA"/>
</dbReference>
<dbReference type="EC" id="4.1.99.3" evidence="2"/>
<dbReference type="InterPro" id="IPR052219">
    <property type="entry name" value="Photolyase_Class-2"/>
</dbReference>
<dbReference type="Proteomes" id="UP001595803">
    <property type="component" value="Unassembled WGS sequence"/>
</dbReference>
<dbReference type="Pfam" id="PF00875">
    <property type="entry name" value="DNA_photolyase"/>
    <property type="match status" value="1"/>
</dbReference>
<dbReference type="GO" id="GO:0003904">
    <property type="term" value="F:deoxyribodipyrimidine photo-lyase activity"/>
    <property type="evidence" value="ECO:0007669"/>
    <property type="project" value="UniProtKB-EC"/>
</dbReference>
<dbReference type="SUPFAM" id="SSF52425">
    <property type="entry name" value="Cryptochrome/photolyase, N-terminal domain"/>
    <property type="match status" value="1"/>
</dbReference>
<dbReference type="SUPFAM" id="SSF48173">
    <property type="entry name" value="Cryptochrome/photolyase FAD-binding domain"/>
    <property type="match status" value="1"/>
</dbReference>
<dbReference type="RefSeq" id="WP_322473437.1">
    <property type="nucleotide sequence ID" value="NZ_JBHRZG010000004.1"/>
</dbReference>
<name>A0ABV7Z3U6_9DEIO</name>
<evidence type="ECO:0000313" key="2">
    <source>
        <dbReference type="EMBL" id="MFC3832086.1"/>
    </source>
</evidence>
<keyword evidence="3" id="KW-1185">Reference proteome</keyword>
<feature type="domain" description="Photolyase/cryptochrome alpha/beta" evidence="1">
    <location>
        <begin position="23"/>
        <end position="152"/>
    </location>
</feature>
<dbReference type="InterPro" id="IPR036134">
    <property type="entry name" value="Crypto/Photolyase_FAD-like_sf"/>
</dbReference>
<gene>
    <name evidence="2" type="ORF">ACFOSB_04390</name>
</gene>
<dbReference type="PANTHER" id="PTHR10211:SF0">
    <property type="entry name" value="DEOXYRIBODIPYRIMIDINE PHOTO-LYASE"/>
    <property type="match status" value="1"/>
</dbReference>
<keyword evidence="2" id="KW-0456">Lyase</keyword>
<dbReference type="Gene3D" id="1.25.40.80">
    <property type="match status" value="1"/>
</dbReference>
<dbReference type="InterPro" id="IPR006050">
    <property type="entry name" value="DNA_photolyase_N"/>
</dbReference>
<dbReference type="InterPro" id="IPR036155">
    <property type="entry name" value="Crypto/Photolyase_N_sf"/>
</dbReference>
<protein>
    <submittedName>
        <fullName evidence="2">Deoxyribodipyrimidine photo-lyase</fullName>
        <ecNumber evidence="2">4.1.99.3</ecNumber>
    </submittedName>
</protein>
<reference evidence="3" key="1">
    <citation type="journal article" date="2019" name="Int. J. Syst. Evol. Microbiol.">
        <title>The Global Catalogue of Microorganisms (GCM) 10K type strain sequencing project: providing services to taxonomists for standard genome sequencing and annotation.</title>
        <authorList>
            <consortium name="The Broad Institute Genomics Platform"/>
            <consortium name="The Broad Institute Genome Sequencing Center for Infectious Disease"/>
            <person name="Wu L."/>
            <person name="Ma J."/>
        </authorList>
    </citation>
    <scope>NUCLEOTIDE SEQUENCE [LARGE SCALE GENOMIC DNA]</scope>
    <source>
        <strain evidence="3">CCTCC AB 2017081</strain>
    </source>
</reference>
<dbReference type="Gene3D" id="1.10.579.10">
    <property type="entry name" value="DNA Cyclobutane Dipyrimidine Photolyase, subunit A, domain 3"/>
    <property type="match status" value="1"/>
</dbReference>
<comment type="caution">
    <text evidence="2">The sequence shown here is derived from an EMBL/GenBank/DDBJ whole genome shotgun (WGS) entry which is preliminary data.</text>
</comment>
<evidence type="ECO:0000259" key="1">
    <source>
        <dbReference type="PROSITE" id="PS51645"/>
    </source>
</evidence>
<dbReference type="Gene3D" id="3.40.50.620">
    <property type="entry name" value="HUPs"/>
    <property type="match status" value="1"/>
</dbReference>
<organism evidence="2 3">
    <name type="scientific">Deinococcus rufus</name>
    <dbReference type="NCBI Taxonomy" id="2136097"/>
    <lineage>
        <taxon>Bacteria</taxon>
        <taxon>Thermotogati</taxon>
        <taxon>Deinococcota</taxon>
        <taxon>Deinococci</taxon>
        <taxon>Deinococcales</taxon>
        <taxon>Deinococcaceae</taxon>
        <taxon>Deinococcus</taxon>
    </lineage>
</organism>